<dbReference type="InterPro" id="IPR036961">
    <property type="entry name" value="Kinesin_motor_dom_sf"/>
</dbReference>
<sequence length="870" mass="96290">MSVLDGYNGTVMAYGQTGTGKTYTVGRLGKDDPSERGIMVRALEDIFANISPGSDIMAISYLQLYLETIQDLLAPEKTNIPVVEDPKTGEVSLPGSAIVQIKDLDQFLELLQVGEANRRAANTKLNTESSRSHAVLVVHINRSLEGKKENDASSLANVTNTELSSHHLPHLLKSKLLIVDLAGSERIDKSGIEGHMIEETKFINLSLTSLGKCINALAENSPYIPTRESKLTRLLRDSFGGTARTSLIVTVGPSARYYSETASTIMFGQRAMKVVNAVKLKEEVDYESLCRKLEYHVDYLTSETDRQQKLRENEKEQLEKKMKEKEAFLVETEKKFSVKCEKREKEVGGEGWLEEVGSEEWLEGGGGKEKEQESDLAGGATVCQCHIDRLPAVPLLFGGGVTARPLGAGRCHRPVRWFHRPTLRQQELENLNYQKVLAETTQMYEKKIAQLIKQLEDESSRCADLEEQLSGMRDYLSGNKKSVQVQEKEIDELKREILKLNKDAASTIQSLRARNNELSLEKESLNGELKTLKDKLLYEERKRRCLEDEIIILKNALNDDNAEYESKRPYKGDITTSSTLSLGGPANIPKSNRSRETISGQKDTISKIFEEGKTVNVVANLAAEGILVQLVAVLTQDFYAQQYVNQERIVNEGGLDTLLLLLESSEDANIHRVTAGAIANLAMNSSNQGLIMGKGGARLLANIASKTEDPQTLRMIAGAIANLCGNEKLHVTLKKDGGIKALLGMVQCGHSDVVAQVARGFANFAKCESRVFVIVCSKGHRKGRSLLIEDEVLNWMATSSATFSASTRRHIELAFCHLAQNEDNTLEIIRSGGIKELIRISRESSREDTRNLAKKALDSNPAFSAEIHAT</sequence>
<feature type="coiled-coil region" evidence="12">
    <location>
        <begin position="304"/>
        <end position="335"/>
    </location>
</feature>
<dbReference type="GO" id="GO:0005876">
    <property type="term" value="C:spindle microtubule"/>
    <property type="evidence" value="ECO:0007669"/>
    <property type="project" value="TreeGrafter"/>
</dbReference>
<dbReference type="PROSITE" id="PS50176">
    <property type="entry name" value="ARM_REPEAT"/>
    <property type="match status" value="1"/>
</dbReference>
<feature type="coiled-coil region" evidence="12">
    <location>
        <begin position="441"/>
        <end position="563"/>
    </location>
</feature>
<keyword evidence="7 10" id="KW-0505">Motor protein</keyword>
<keyword evidence="3" id="KW-0963">Cytoplasm</keyword>
<dbReference type="GO" id="GO:0090307">
    <property type="term" value="P:mitotic spindle assembly"/>
    <property type="evidence" value="ECO:0007669"/>
    <property type="project" value="TreeGrafter"/>
</dbReference>
<dbReference type="GO" id="GO:0051231">
    <property type="term" value="P:spindle elongation"/>
    <property type="evidence" value="ECO:0007669"/>
    <property type="project" value="TreeGrafter"/>
</dbReference>
<dbReference type="EMBL" id="PYDT01000003">
    <property type="protein sequence ID" value="THU67146.1"/>
    <property type="molecule type" value="Genomic_DNA"/>
</dbReference>
<evidence type="ECO:0000256" key="5">
    <source>
        <dbReference type="ARBA" id="ARBA00022741"/>
    </source>
</evidence>
<reference evidence="14 15" key="1">
    <citation type="journal article" date="2019" name="Nat. Plants">
        <title>Genome sequencing of Musa balbisiana reveals subgenome evolution and function divergence in polyploid bananas.</title>
        <authorList>
            <person name="Yao X."/>
        </authorList>
    </citation>
    <scope>NUCLEOTIDE SEQUENCE [LARGE SCALE GENOMIC DNA]</scope>
    <source>
        <strain evidence="15">cv. DH-PKW</strain>
        <tissue evidence="14">Leaves</tissue>
    </source>
</reference>
<gene>
    <name evidence="14" type="ORF">C4D60_Mb05t21570</name>
</gene>
<dbReference type="CDD" id="cd00106">
    <property type="entry name" value="KISc"/>
    <property type="match status" value="1"/>
</dbReference>
<protein>
    <recommendedName>
        <fullName evidence="11">Kinesin-like protein</fullName>
    </recommendedName>
</protein>
<accession>A0A4S8JXW4</accession>
<evidence type="ECO:0000256" key="12">
    <source>
        <dbReference type="SAM" id="Coils"/>
    </source>
</evidence>
<dbReference type="GO" id="GO:0008574">
    <property type="term" value="F:plus-end-directed microtubule motor activity"/>
    <property type="evidence" value="ECO:0007669"/>
    <property type="project" value="TreeGrafter"/>
</dbReference>
<evidence type="ECO:0000313" key="15">
    <source>
        <dbReference type="Proteomes" id="UP000317650"/>
    </source>
</evidence>
<evidence type="ECO:0000256" key="7">
    <source>
        <dbReference type="ARBA" id="ARBA00023175"/>
    </source>
</evidence>
<proteinExistence type="inferred from homology"/>
<comment type="similarity">
    <text evidence="2">Belongs to the TRAFAC class myosin-kinesin ATPase superfamily. Kinesin family. Ungrouped subfamily.</text>
</comment>
<dbReference type="Pfam" id="PF00514">
    <property type="entry name" value="Arm"/>
    <property type="match status" value="1"/>
</dbReference>
<dbReference type="STRING" id="52838.A0A4S8JXW4"/>
<dbReference type="InterPro" id="IPR047149">
    <property type="entry name" value="KIF11-like"/>
</dbReference>
<dbReference type="Gene3D" id="3.40.850.10">
    <property type="entry name" value="Kinesin motor domain"/>
    <property type="match status" value="1"/>
</dbReference>
<dbReference type="SUPFAM" id="SSF48371">
    <property type="entry name" value="ARM repeat"/>
    <property type="match status" value="1"/>
</dbReference>
<dbReference type="Gene3D" id="1.25.10.10">
    <property type="entry name" value="Leucine-rich Repeat Variant"/>
    <property type="match status" value="1"/>
</dbReference>
<dbReference type="SMART" id="SM00185">
    <property type="entry name" value="ARM"/>
    <property type="match status" value="3"/>
</dbReference>
<dbReference type="PANTHER" id="PTHR47970:SF6">
    <property type="entry name" value="KINESIN-LIKE PROTEIN KIN-UC ISOFORM X1"/>
    <property type="match status" value="1"/>
</dbReference>
<evidence type="ECO:0000259" key="13">
    <source>
        <dbReference type="PROSITE" id="PS50067"/>
    </source>
</evidence>
<comment type="subcellular location">
    <subcellularLocation>
        <location evidence="1">Cytoplasm</location>
        <location evidence="1">Cytoskeleton</location>
    </subcellularLocation>
</comment>
<keyword evidence="5 10" id="KW-0547">Nucleotide-binding</keyword>
<keyword evidence="8" id="KW-0206">Cytoskeleton</keyword>
<dbReference type="GO" id="GO:0008017">
    <property type="term" value="F:microtubule binding"/>
    <property type="evidence" value="ECO:0007669"/>
    <property type="project" value="InterPro"/>
</dbReference>
<evidence type="ECO:0000256" key="1">
    <source>
        <dbReference type="ARBA" id="ARBA00004245"/>
    </source>
</evidence>
<feature type="domain" description="Kinesin motor" evidence="13">
    <location>
        <begin position="1"/>
        <end position="274"/>
    </location>
</feature>
<keyword evidence="6 10" id="KW-0067">ATP-binding</keyword>
<feature type="binding site" evidence="10">
    <location>
        <begin position="15"/>
        <end position="22"/>
    </location>
    <ligand>
        <name>ATP</name>
        <dbReference type="ChEBI" id="CHEBI:30616"/>
    </ligand>
</feature>
<organism evidence="14 15">
    <name type="scientific">Musa balbisiana</name>
    <name type="common">Banana</name>
    <dbReference type="NCBI Taxonomy" id="52838"/>
    <lineage>
        <taxon>Eukaryota</taxon>
        <taxon>Viridiplantae</taxon>
        <taxon>Streptophyta</taxon>
        <taxon>Embryophyta</taxon>
        <taxon>Tracheophyta</taxon>
        <taxon>Spermatophyta</taxon>
        <taxon>Magnoliopsida</taxon>
        <taxon>Liliopsida</taxon>
        <taxon>Zingiberales</taxon>
        <taxon>Musaceae</taxon>
        <taxon>Musa</taxon>
    </lineage>
</organism>
<keyword evidence="4 11" id="KW-0493">Microtubule</keyword>
<name>A0A4S8JXW4_MUSBA</name>
<keyword evidence="12" id="KW-0175">Coiled coil</keyword>
<dbReference type="PROSITE" id="PS00411">
    <property type="entry name" value="KINESIN_MOTOR_1"/>
    <property type="match status" value="1"/>
</dbReference>
<evidence type="ECO:0000256" key="2">
    <source>
        <dbReference type="ARBA" id="ARBA00010103"/>
    </source>
</evidence>
<dbReference type="GO" id="GO:0072686">
    <property type="term" value="C:mitotic spindle"/>
    <property type="evidence" value="ECO:0007669"/>
    <property type="project" value="TreeGrafter"/>
</dbReference>
<dbReference type="Pfam" id="PF00225">
    <property type="entry name" value="Kinesin"/>
    <property type="match status" value="1"/>
</dbReference>
<dbReference type="GO" id="GO:0005524">
    <property type="term" value="F:ATP binding"/>
    <property type="evidence" value="ECO:0007669"/>
    <property type="project" value="UniProtKB-UniRule"/>
</dbReference>
<evidence type="ECO:0000256" key="10">
    <source>
        <dbReference type="PROSITE-ProRule" id="PRU00283"/>
    </source>
</evidence>
<dbReference type="InterPro" id="IPR011989">
    <property type="entry name" value="ARM-like"/>
</dbReference>
<keyword evidence="15" id="KW-1185">Reference proteome</keyword>
<dbReference type="InterPro" id="IPR027417">
    <property type="entry name" value="P-loop_NTPase"/>
</dbReference>
<dbReference type="PRINTS" id="PR00380">
    <property type="entry name" value="KINESINHEAVY"/>
</dbReference>
<feature type="repeat" description="ARM" evidence="9">
    <location>
        <begin position="653"/>
        <end position="696"/>
    </location>
</feature>
<dbReference type="InterPro" id="IPR016024">
    <property type="entry name" value="ARM-type_fold"/>
</dbReference>
<evidence type="ECO:0000256" key="6">
    <source>
        <dbReference type="ARBA" id="ARBA00022840"/>
    </source>
</evidence>
<dbReference type="GO" id="GO:0007018">
    <property type="term" value="P:microtubule-based movement"/>
    <property type="evidence" value="ECO:0007669"/>
    <property type="project" value="InterPro"/>
</dbReference>
<evidence type="ECO:0000256" key="8">
    <source>
        <dbReference type="ARBA" id="ARBA00023212"/>
    </source>
</evidence>
<evidence type="ECO:0000256" key="3">
    <source>
        <dbReference type="ARBA" id="ARBA00022490"/>
    </source>
</evidence>
<comment type="caution">
    <text evidence="14">The sequence shown here is derived from an EMBL/GenBank/DDBJ whole genome shotgun (WGS) entry which is preliminary data.</text>
</comment>
<dbReference type="InterPro" id="IPR001752">
    <property type="entry name" value="Kinesin_motor_dom"/>
</dbReference>
<evidence type="ECO:0000256" key="4">
    <source>
        <dbReference type="ARBA" id="ARBA00022701"/>
    </source>
</evidence>
<evidence type="ECO:0000256" key="9">
    <source>
        <dbReference type="PROSITE-ProRule" id="PRU00259"/>
    </source>
</evidence>
<dbReference type="PROSITE" id="PS50067">
    <property type="entry name" value="KINESIN_MOTOR_2"/>
    <property type="match status" value="1"/>
</dbReference>
<dbReference type="InterPro" id="IPR000225">
    <property type="entry name" value="Armadillo"/>
</dbReference>
<dbReference type="InterPro" id="IPR019821">
    <property type="entry name" value="Kinesin_motor_CS"/>
</dbReference>
<evidence type="ECO:0000256" key="11">
    <source>
        <dbReference type="RuleBase" id="RU000394"/>
    </source>
</evidence>
<dbReference type="PANTHER" id="PTHR47970">
    <property type="entry name" value="KINESIN-LIKE PROTEIN KIF11"/>
    <property type="match status" value="1"/>
</dbReference>
<dbReference type="SUPFAM" id="SSF52540">
    <property type="entry name" value="P-loop containing nucleoside triphosphate hydrolases"/>
    <property type="match status" value="1"/>
</dbReference>
<evidence type="ECO:0000313" key="14">
    <source>
        <dbReference type="EMBL" id="THU67146.1"/>
    </source>
</evidence>
<dbReference type="AlphaFoldDB" id="A0A4S8JXW4"/>
<dbReference type="Proteomes" id="UP000317650">
    <property type="component" value="Chromosome 5"/>
</dbReference>
<dbReference type="SMART" id="SM00129">
    <property type="entry name" value="KISc"/>
    <property type="match status" value="1"/>
</dbReference>